<evidence type="ECO:0000256" key="8">
    <source>
        <dbReference type="ARBA" id="ARBA00022692"/>
    </source>
</evidence>
<keyword evidence="6 14" id="KW-0328">Glycosyltransferase</keyword>
<dbReference type="GO" id="GO:0005789">
    <property type="term" value="C:endoplasmic reticulum membrane"/>
    <property type="evidence" value="ECO:0007669"/>
    <property type="project" value="UniProtKB-SubCell"/>
</dbReference>
<dbReference type="Pfam" id="PF04922">
    <property type="entry name" value="DIE2_ALG10"/>
    <property type="match status" value="1"/>
</dbReference>
<evidence type="ECO:0000256" key="5">
    <source>
        <dbReference type="ARBA" id="ARBA00018512"/>
    </source>
</evidence>
<dbReference type="PANTHER" id="PTHR12989">
    <property type="entry name" value="ALPHA-1,2-GLUCOSYLTRANSFERASE ALG10"/>
    <property type="match status" value="1"/>
</dbReference>
<feature type="transmembrane region" description="Helical" evidence="14">
    <location>
        <begin position="136"/>
        <end position="158"/>
    </location>
</feature>
<evidence type="ECO:0000256" key="12">
    <source>
        <dbReference type="ARBA" id="ARBA00044727"/>
    </source>
</evidence>
<evidence type="ECO:0000256" key="1">
    <source>
        <dbReference type="ARBA" id="ARBA00004477"/>
    </source>
</evidence>
<comment type="pathway">
    <text evidence="2">Protein modification; protein glycosylation.</text>
</comment>
<comment type="similarity">
    <text evidence="3 14">Belongs to the ALG10 glucosyltransferase family.</text>
</comment>
<protein>
    <recommendedName>
        <fullName evidence="5 14">Dol-P-Glc:Glc(2)Man(9)GlcNAc(2)-PP-Dol alpha-1,2-glucosyltransferase</fullName>
        <ecNumber evidence="4 14">2.4.1.256</ecNumber>
    </recommendedName>
</protein>
<evidence type="ECO:0000313" key="16">
    <source>
        <dbReference type="Proteomes" id="UP001153365"/>
    </source>
</evidence>
<dbReference type="PIRSF" id="PIRSF028810">
    <property type="entry name" value="Alpha1_2_glucosyltferase_Alg10"/>
    <property type="match status" value="1"/>
</dbReference>
<dbReference type="EMBL" id="CALTRL010005790">
    <property type="protein sequence ID" value="CAH7686404.1"/>
    <property type="molecule type" value="Genomic_DNA"/>
</dbReference>
<dbReference type="InterPro" id="IPR016900">
    <property type="entry name" value="Alg10"/>
</dbReference>
<reference evidence="15" key="1">
    <citation type="submission" date="2022-06" db="EMBL/GenBank/DDBJ databases">
        <authorList>
            <consortium name="SYNGENTA / RWTH Aachen University"/>
        </authorList>
    </citation>
    <scope>NUCLEOTIDE SEQUENCE</scope>
</reference>
<dbReference type="PANTHER" id="PTHR12989:SF10">
    <property type="entry name" value="DOL-P-GLC:GLC(2)MAN(9)GLCNAC(2)-PP-DOL ALPHA-1,2-GLUCOSYLTRANSFERASE-RELATED"/>
    <property type="match status" value="1"/>
</dbReference>
<comment type="subcellular location">
    <subcellularLocation>
        <location evidence="1">Endoplasmic reticulum membrane</location>
        <topology evidence="1">Multi-pass membrane protein</topology>
    </subcellularLocation>
</comment>
<evidence type="ECO:0000256" key="4">
    <source>
        <dbReference type="ARBA" id="ARBA00011967"/>
    </source>
</evidence>
<comment type="caution">
    <text evidence="14">Lacks conserved residue(s) required for the propagation of feature annotation.</text>
</comment>
<feature type="transmembrane region" description="Helical" evidence="14">
    <location>
        <begin position="316"/>
        <end position="339"/>
    </location>
</feature>
<name>A0AAV0BJA3_PHAPC</name>
<dbReference type="AlphaFoldDB" id="A0AAV0BJA3"/>
<feature type="transmembrane region" description="Helical" evidence="14">
    <location>
        <begin position="276"/>
        <end position="296"/>
    </location>
</feature>
<feature type="transmembrane region" description="Helical" evidence="14">
    <location>
        <begin position="391"/>
        <end position="414"/>
    </location>
</feature>
<evidence type="ECO:0000256" key="11">
    <source>
        <dbReference type="ARBA" id="ARBA00023136"/>
    </source>
</evidence>
<feature type="transmembrane region" description="Helical" evidence="14">
    <location>
        <begin position="178"/>
        <end position="208"/>
    </location>
</feature>
<evidence type="ECO:0000256" key="10">
    <source>
        <dbReference type="ARBA" id="ARBA00022989"/>
    </source>
</evidence>
<gene>
    <name evidence="15" type="ORF">PPACK8108_LOCUS21048</name>
</gene>
<feature type="transmembrane region" description="Helical" evidence="14">
    <location>
        <begin position="421"/>
        <end position="440"/>
    </location>
</feature>
<proteinExistence type="inferred from homology"/>
<feature type="transmembrane region" description="Helical" evidence="14">
    <location>
        <begin position="471"/>
        <end position="495"/>
    </location>
</feature>
<evidence type="ECO:0000256" key="14">
    <source>
        <dbReference type="PIRNR" id="PIRNR028810"/>
    </source>
</evidence>
<evidence type="ECO:0000256" key="2">
    <source>
        <dbReference type="ARBA" id="ARBA00004922"/>
    </source>
</evidence>
<evidence type="ECO:0000256" key="9">
    <source>
        <dbReference type="ARBA" id="ARBA00022824"/>
    </source>
</evidence>
<dbReference type="GO" id="GO:0006488">
    <property type="term" value="P:dolichol-linked oligosaccharide biosynthetic process"/>
    <property type="evidence" value="ECO:0007669"/>
    <property type="project" value="UniProtKB-UniRule"/>
</dbReference>
<feature type="transmembrane region" description="Helical" evidence="14">
    <location>
        <begin position="351"/>
        <end position="371"/>
    </location>
</feature>
<dbReference type="Proteomes" id="UP001153365">
    <property type="component" value="Unassembled WGS sequence"/>
</dbReference>
<sequence length="514" mass="60040">MDNKQIQSLASFSVYSAYIASVVIISGQITENVPDPYMDEIFHIRQAEFYCKGRWSEWDQKITTPPGLYILPALIHQTLPSWMPCTTERLRWTNGFLLCLLPLLNSRIIKHFRKTPYPPNPGVKPRVRFLVPEDNIIIEAIIVSCFPIVYFSGFLFYTDLGSLVSILSCYDQSLVGNHFFAGLLAIWSCFFRQTNIVWVAFIAGSALVERLKHLNMIVHQHCLKSTDSSPEGHHRDLKRSYDLWSYNLCLMDCSLRDLPRAIGSFFISIYQNRNQILTTVLPYLLVFLGFIVFVFWNGGIVLGDRSNHVVTFHLPQLYYFVSFSVAFLAPVSFDWTLISRSFKSLFGTPKSLVKSLILLGVMIWSVYQYTFEHPFLLSDNRHYTFYVWRRLFKFHWSVKYLLIPGYMVCIKLILERLARSYTTNLLTTTFFIIGLGLTLIPSPLIEPRYFIIPYVLLRLHVRPVVEETKTWSIRLMIEAMIYGVVNLVTIFVFLYRPFKSQPGEWETVWQRFMW</sequence>
<evidence type="ECO:0000256" key="6">
    <source>
        <dbReference type="ARBA" id="ARBA00022676"/>
    </source>
</evidence>
<keyword evidence="9" id="KW-0256">Endoplasmic reticulum</keyword>
<keyword evidence="16" id="KW-1185">Reference proteome</keyword>
<organism evidence="15 16">
    <name type="scientific">Phakopsora pachyrhizi</name>
    <name type="common">Asian soybean rust disease fungus</name>
    <dbReference type="NCBI Taxonomy" id="170000"/>
    <lineage>
        <taxon>Eukaryota</taxon>
        <taxon>Fungi</taxon>
        <taxon>Dikarya</taxon>
        <taxon>Basidiomycota</taxon>
        <taxon>Pucciniomycotina</taxon>
        <taxon>Pucciniomycetes</taxon>
        <taxon>Pucciniales</taxon>
        <taxon>Phakopsoraceae</taxon>
        <taxon>Phakopsora</taxon>
    </lineage>
</organism>
<evidence type="ECO:0000256" key="7">
    <source>
        <dbReference type="ARBA" id="ARBA00022679"/>
    </source>
</evidence>
<comment type="function">
    <text evidence="12">Dol-P-Glc:Glc(2)Man(9)GlcNAc(2)-PP-Dol alpha-1,2-glucosyltransferase that operates in the biosynthetic pathway of dolichol-linked oligosaccharides, the glycan precursors employed in protein asparagine (N)-glycosylation. The assembly of dolichol-linked oligosaccharides begins on the cytosolic side of the endoplasmic reticulum membrane and finishes in its lumen. The sequential addition of sugars to dolichol pyrophosphate produces dolichol-linked oligosaccharides containing fourteen sugars, including two GlcNAcs, nine mannoses and three glucoses. Once assembled, the oligosaccharide is transferred from the lipid to nascent proteins by oligosaccharyltransferases. In the lumen of the endoplasmic reticulum, adds the third and last glucose residue from dolichyl phosphate glucose (Dol-P-Glc) onto the lipid-linked oligosaccharide intermediate Glc(2)Man(9)GlcNAc(2)-PP-Dol to produce Glc(3)Man(9)GlcNAc(2)-PP-Dol.</text>
</comment>
<keyword evidence="11 14" id="KW-0472">Membrane</keyword>
<keyword evidence="7" id="KW-0808">Transferase</keyword>
<dbReference type="EC" id="2.4.1.256" evidence="4 14"/>
<evidence type="ECO:0000256" key="3">
    <source>
        <dbReference type="ARBA" id="ARBA00010600"/>
    </source>
</evidence>
<comment type="catalytic activity">
    <reaction evidence="13">
        <text>an alpha-D-Glc-(1-&gt;3)-alpha-D-Glc-(1-&gt;3)-alpha-D-Man-(1-&gt;2)-alpha-D-Man-(1-&gt;2)-alpha-D-Man-(1-&gt;3)-[alpha-D-Man-(1-&gt;2)-alpha-D-Man-(1-&gt;3)-[alpha-D-Man-(1-&gt;2)-alpha-D-Man-(1-&gt;6)]-alpha-D-Man-(1-&gt;6)]-beta-D-Man-(1-&gt;4)-beta-D-GlcNAc-(1-&gt;4)-alpha-D-GlcNAc-diphospho-di-trans,poly-cis-dolichol + a di-trans,poly-cis-dolichyl beta-D-glucosyl phosphate = a alpha-D-Glc-(1-&gt;2)-alpha-D-Glc-(1-&gt;3)-alpha-D-Glc-(1-&gt;3)-alpha-D-Man-(1-&gt;2)-alpha-D-Man-(1-&gt;2)-alpha-D-Man-(1-&gt;3)-[alpha-D-Man-(1-&gt;2)-alpha-D-Man-(1-&gt;3)-[alpha-D-Man-(1-&gt;2)-alpha-D-Man-(1-&gt;6)]-alpha-D-Man-(1-&gt;6)]-beta-D-Man-(1-&gt;4)-beta-D-GlcNAc-(1-&gt;4)-alpha-D-GlcNAc-diphospho-di-trans,poly-cis-dolichol + a di-trans,poly-cis-dolichyl phosphate + H(+)</text>
        <dbReference type="Rhea" id="RHEA:29543"/>
        <dbReference type="Rhea" id="RHEA-COMP:19498"/>
        <dbReference type="Rhea" id="RHEA-COMP:19502"/>
        <dbReference type="Rhea" id="RHEA-COMP:19512"/>
        <dbReference type="Rhea" id="RHEA-COMP:19522"/>
        <dbReference type="ChEBI" id="CHEBI:15378"/>
        <dbReference type="ChEBI" id="CHEBI:57525"/>
        <dbReference type="ChEBI" id="CHEBI:57683"/>
        <dbReference type="ChEBI" id="CHEBI:132522"/>
        <dbReference type="ChEBI" id="CHEBI:132523"/>
        <dbReference type="EC" id="2.4.1.256"/>
    </reaction>
    <physiologicalReaction direction="left-to-right" evidence="13">
        <dbReference type="Rhea" id="RHEA:29544"/>
    </physiologicalReaction>
</comment>
<accession>A0AAV0BJA3</accession>
<keyword evidence="10 14" id="KW-1133">Transmembrane helix</keyword>
<dbReference type="GO" id="GO:0106073">
    <property type="term" value="F:dolichyl pyrophosphate Glc2Man9GlcNAc2 alpha-1,2-glucosyltransferase activity"/>
    <property type="evidence" value="ECO:0007669"/>
    <property type="project" value="UniProtKB-UniRule"/>
</dbReference>
<evidence type="ECO:0000313" key="15">
    <source>
        <dbReference type="EMBL" id="CAH7686404.1"/>
    </source>
</evidence>
<comment type="caution">
    <text evidence="15">The sequence shown here is derived from an EMBL/GenBank/DDBJ whole genome shotgun (WGS) entry which is preliminary data.</text>
</comment>
<evidence type="ECO:0000256" key="13">
    <source>
        <dbReference type="ARBA" id="ARBA00048064"/>
    </source>
</evidence>
<keyword evidence="8 14" id="KW-0812">Transmembrane</keyword>